<name>A0A8H5XT94_9HYPO</name>
<dbReference type="InterPro" id="IPR027443">
    <property type="entry name" value="IPNS-like_sf"/>
</dbReference>
<dbReference type="InterPro" id="IPR005123">
    <property type="entry name" value="Oxoglu/Fe-dep_dioxygenase_dom"/>
</dbReference>
<evidence type="ECO:0000256" key="2">
    <source>
        <dbReference type="RuleBase" id="RU003682"/>
    </source>
</evidence>
<dbReference type="GO" id="GO:0044283">
    <property type="term" value="P:small molecule biosynthetic process"/>
    <property type="evidence" value="ECO:0007669"/>
    <property type="project" value="UniProtKB-ARBA"/>
</dbReference>
<comment type="similarity">
    <text evidence="1 2">Belongs to the iron/ascorbate-dependent oxidoreductase family.</text>
</comment>
<protein>
    <submittedName>
        <fullName evidence="4">2og-fe oxygenase family</fullName>
    </submittedName>
</protein>
<keyword evidence="5" id="KW-1185">Reference proteome</keyword>
<dbReference type="Pfam" id="PF14226">
    <property type="entry name" value="DIOX_N"/>
    <property type="match status" value="1"/>
</dbReference>
<dbReference type="GO" id="GO:0046872">
    <property type="term" value="F:metal ion binding"/>
    <property type="evidence" value="ECO:0007669"/>
    <property type="project" value="UniProtKB-KW"/>
</dbReference>
<reference evidence="4 5" key="1">
    <citation type="submission" date="2020-05" db="EMBL/GenBank/DDBJ databases">
        <title>Identification and distribution of gene clusters putatively required for synthesis of sphingolipid metabolism inhibitors in phylogenetically diverse species of the filamentous fungus Fusarium.</title>
        <authorList>
            <person name="Kim H.-S."/>
            <person name="Busman M."/>
            <person name="Brown D.W."/>
            <person name="Divon H."/>
            <person name="Uhlig S."/>
            <person name="Proctor R.H."/>
        </authorList>
    </citation>
    <scope>NUCLEOTIDE SEQUENCE [LARGE SCALE GENOMIC DNA]</scope>
    <source>
        <strain evidence="4 5">NRRL 26131</strain>
    </source>
</reference>
<dbReference type="PANTHER" id="PTHR47990">
    <property type="entry name" value="2-OXOGLUTARATE (2OG) AND FE(II)-DEPENDENT OXYGENASE SUPERFAMILY PROTEIN-RELATED"/>
    <property type="match status" value="1"/>
</dbReference>
<dbReference type="PROSITE" id="PS51471">
    <property type="entry name" value="FE2OG_OXY"/>
    <property type="match status" value="1"/>
</dbReference>
<dbReference type="AlphaFoldDB" id="A0A8H5XT94"/>
<comment type="caution">
    <text evidence="4">The sequence shown here is derived from an EMBL/GenBank/DDBJ whole genome shotgun (WGS) entry which is preliminary data.</text>
</comment>
<dbReference type="Pfam" id="PF03171">
    <property type="entry name" value="2OG-FeII_Oxy"/>
    <property type="match status" value="1"/>
</dbReference>
<organism evidence="4 5">
    <name type="scientific">Fusarium globosum</name>
    <dbReference type="NCBI Taxonomy" id="78864"/>
    <lineage>
        <taxon>Eukaryota</taxon>
        <taxon>Fungi</taxon>
        <taxon>Dikarya</taxon>
        <taxon>Ascomycota</taxon>
        <taxon>Pezizomycotina</taxon>
        <taxon>Sordariomycetes</taxon>
        <taxon>Hypocreomycetidae</taxon>
        <taxon>Hypocreales</taxon>
        <taxon>Nectriaceae</taxon>
        <taxon>Fusarium</taxon>
        <taxon>Fusarium fujikuroi species complex</taxon>
    </lineage>
</organism>
<dbReference type="InterPro" id="IPR050231">
    <property type="entry name" value="Iron_ascorbate_oxido_reductase"/>
</dbReference>
<accession>A0A8H5XT94</accession>
<dbReference type="GO" id="GO:0016491">
    <property type="term" value="F:oxidoreductase activity"/>
    <property type="evidence" value="ECO:0007669"/>
    <property type="project" value="UniProtKB-KW"/>
</dbReference>
<evidence type="ECO:0000313" key="4">
    <source>
        <dbReference type="EMBL" id="KAF5699513.1"/>
    </source>
</evidence>
<dbReference type="Proteomes" id="UP000532311">
    <property type="component" value="Unassembled WGS sequence"/>
</dbReference>
<dbReference type="EMBL" id="JAAQPF010000574">
    <property type="protein sequence ID" value="KAF5699513.1"/>
    <property type="molecule type" value="Genomic_DNA"/>
</dbReference>
<dbReference type="InterPro" id="IPR026992">
    <property type="entry name" value="DIOX_N"/>
</dbReference>
<sequence>MAALPIIDLSTISEAQLASELIRVGSDPGFFYVTGHGIAPGPAFELAREFFKVPRAEKTRYRNGSGDLGYTGMREESLAGMGPGDVKESFYLCDPSQRALQELHPVLENGRDQLARFFTDTQALANRLLRAMEIGLEIPEGVLTEAHTGEACRMRLINYPATSTSAHDGAADDVRAGEHTDYGSLTLLYREPSDQGGLQVYQNGTWKDVPCFDDTIVVNIGDALEFWTAGRLRSTVHRVAFPRTASENVARLSIPVFIQPDREVLLSPLKTSSSDALSGIVNDDPGDDKFPAALYHPRYTVEISHHVHPCDIYLRVVHDRTMNKATFDLRCSLPDKAVEPEISKQQTYGRSKGAATARAMYNILKLERDCEAIMPCSRRDTPAQLG</sequence>
<keyword evidence="2" id="KW-0560">Oxidoreductase</keyword>
<evidence type="ECO:0000313" key="5">
    <source>
        <dbReference type="Proteomes" id="UP000532311"/>
    </source>
</evidence>
<gene>
    <name evidence="4" type="ORF">FGLOB1_11326</name>
</gene>
<evidence type="ECO:0000259" key="3">
    <source>
        <dbReference type="PROSITE" id="PS51471"/>
    </source>
</evidence>
<dbReference type="SUPFAM" id="SSF51197">
    <property type="entry name" value="Clavaminate synthase-like"/>
    <property type="match status" value="1"/>
</dbReference>
<keyword evidence="2" id="KW-0408">Iron</keyword>
<dbReference type="InterPro" id="IPR044861">
    <property type="entry name" value="IPNS-like_FE2OG_OXY"/>
</dbReference>
<evidence type="ECO:0000256" key="1">
    <source>
        <dbReference type="ARBA" id="ARBA00008056"/>
    </source>
</evidence>
<proteinExistence type="inferred from homology"/>
<dbReference type="Gene3D" id="2.60.120.330">
    <property type="entry name" value="B-lactam Antibiotic, Isopenicillin N Synthase, Chain"/>
    <property type="match status" value="1"/>
</dbReference>
<keyword evidence="2" id="KW-0479">Metal-binding</keyword>
<feature type="domain" description="Fe2OG dioxygenase" evidence="3">
    <location>
        <begin position="150"/>
        <end position="260"/>
    </location>
</feature>